<feature type="region of interest" description="Disordered" evidence="1">
    <location>
        <begin position="1318"/>
        <end position="1339"/>
    </location>
</feature>
<feature type="region of interest" description="Disordered" evidence="1">
    <location>
        <begin position="514"/>
        <end position="550"/>
    </location>
</feature>
<dbReference type="Pfam" id="PF00240">
    <property type="entry name" value="ubiquitin"/>
    <property type="match status" value="1"/>
</dbReference>
<accession>A0ABR2YHX0</accession>
<evidence type="ECO:0000313" key="3">
    <source>
        <dbReference type="EMBL" id="KAK9905661.1"/>
    </source>
</evidence>
<feature type="region of interest" description="Disordered" evidence="1">
    <location>
        <begin position="800"/>
        <end position="1166"/>
    </location>
</feature>
<feature type="compositionally biased region" description="Acidic residues" evidence="1">
    <location>
        <begin position="840"/>
        <end position="853"/>
    </location>
</feature>
<dbReference type="PROSITE" id="PS50053">
    <property type="entry name" value="UBIQUITIN_2"/>
    <property type="match status" value="1"/>
</dbReference>
<dbReference type="Proteomes" id="UP001491310">
    <property type="component" value="Unassembled WGS sequence"/>
</dbReference>
<dbReference type="SUPFAM" id="SSF54236">
    <property type="entry name" value="Ubiquitin-like"/>
    <property type="match status" value="1"/>
</dbReference>
<dbReference type="PRINTS" id="PR00348">
    <property type="entry name" value="UBIQUITIN"/>
</dbReference>
<organism evidence="3 4">
    <name type="scientific">Coccomyxa subellipsoidea</name>
    <dbReference type="NCBI Taxonomy" id="248742"/>
    <lineage>
        <taxon>Eukaryota</taxon>
        <taxon>Viridiplantae</taxon>
        <taxon>Chlorophyta</taxon>
        <taxon>core chlorophytes</taxon>
        <taxon>Trebouxiophyceae</taxon>
        <taxon>Trebouxiophyceae incertae sedis</taxon>
        <taxon>Coccomyxaceae</taxon>
        <taxon>Coccomyxa</taxon>
    </lineage>
</organism>
<feature type="compositionally biased region" description="Pro residues" evidence="1">
    <location>
        <begin position="1026"/>
        <end position="1036"/>
    </location>
</feature>
<feature type="domain" description="Ubiquitin-like" evidence="2">
    <location>
        <begin position="20"/>
        <end position="91"/>
    </location>
</feature>
<feature type="compositionally biased region" description="Low complexity" evidence="1">
    <location>
        <begin position="1188"/>
        <end position="1204"/>
    </location>
</feature>
<evidence type="ECO:0000256" key="1">
    <source>
        <dbReference type="SAM" id="MobiDB-lite"/>
    </source>
</evidence>
<feature type="compositionally biased region" description="Low complexity" evidence="1">
    <location>
        <begin position="1269"/>
        <end position="1285"/>
    </location>
</feature>
<feature type="compositionally biased region" description="Low complexity" evidence="1">
    <location>
        <begin position="514"/>
        <end position="539"/>
    </location>
</feature>
<gene>
    <name evidence="3" type="ORF">WJX75_004120</name>
</gene>
<feature type="region of interest" description="Disordered" evidence="1">
    <location>
        <begin position="671"/>
        <end position="697"/>
    </location>
</feature>
<feature type="region of interest" description="Disordered" evidence="1">
    <location>
        <begin position="719"/>
        <end position="743"/>
    </location>
</feature>
<feature type="compositionally biased region" description="Basic and acidic residues" evidence="1">
    <location>
        <begin position="934"/>
        <end position="943"/>
    </location>
</feature>
<feature type="compositionally biased region" description="Basic and acidic residues" evidence="1">
    <location>
        <begin position="960"/>
        <end position="976"/>
    </location>
</feature>
<dbReference type="InterPro" id="IPR029071">
    <property type="entry name" value="Ubiquitin-like_domsf"/>
</dbReference>
<name>A0ABR2YHX0_9CHLO</name>
<feature type="compositionally biased region" description="Gly residues" evidence="1">
    <location>
        <begin position="1230"/>
        <end position="1242"/>
    </location>
</feature>
<dbReference type="InterPro" id="IPR000626">
    <property type="entry name" value="Ubiquitin-like_dom"/>
</dbReference>
<feature type="compositionally biased region" description="Low complexity" evidence="1">
    <location>
        <begin position="978"/>
        <end position="997"/>
    </location>
</feature>
<proteinExistence type="predicted"/>
<dbReference type="InterPro" id="IPR019956">
    <property type="entry name" value="Ubiquitin_dom"/>
</dbReference>
<feature type="compositionally biased region" description="Low complexity" evidence="1">
    <location>
        <begin position="310"/>
        <end position="325"/>
    </location>
</feature>
<feature type="region of interest" description="Disordered" evidence="1">
    <location>
        <begin position="271"/>
        <end position="325"/>
    </location>
</feature>
<dbReference type="SMART" id="SM00213">
    <property type="entry name" value="UBQ"/>
    <property type="match status" value="1"/>
</dbReference>
<dbReference type="EMBL" id="JALJOT010000011">
    <property type="protein sequence ID" value="KAK9905661.1"/>
    <property type="molecule type" value="Genomic_DNA"/>
</dbReference>
<evidence type="ECO:0000313" key="4">
    <source>
        <dbReference type="Proteomes" id="UP001491310"/>
    </source>
</evidence>
<feature type="region of interest" description="Disordered" evidence="1">
    <location>
        <begin position="350"/>
        <end position="380"/>
    </location>
</feature>
<feature type="compositionally biased region" description="Low complexity" evidence="1">
    <location>
        <begin position="719"/>
        <end position="736"/>
    </location>
</feature>
<comment type="caution">
    <text evidence="3">The sequence shown here is derived from an EMBL/GenBank/DDBJ whole genome shotgun (WGS) entry which is preliminary data.</text>
</comment>
<feature type="compositionally biased region" description="Acidic residues" evidence="1">
    <location>
        <begin position="874"/>
        <end position="899"/>
    </location>
</feature>
<feature type="compositionally biased region" description="Low complexity" evidence="1">
    <location>
        <begin position="1067"/>
        <end position="1076"/>
    </location>
</feature>
<feature type="region of interest" description="Disordered" evidence="1">
    <location>
        <begin position="1227"/>
        <end position="1249"/>
    </location>
</feature>
<reference evidence="3 4" key="1">
    <citation type="journal article" date="2024" name="Nat. Commun.">
        <title>Phylogenomics reveals the evolutionary origins of lichenization in chlorophyte algae.</title>
        <authorList>
            <person name="Puginier C."/>
            <person name="Libourel C."/>
            <person name="Otte J."/>
            <person name="Skaloud P."/>
            <person name="Haon M."/>
            <person name="Grisel S."/>
            <person name="Petersen M."/>
            <person name="Berrin J.G."/>
            <person name="Delaux P.M."/>
            <person name="Dal Grande F."/>
            <person name="Keller J."/>
        </authorList>
    </citation>
    <scope>NUCLEOTIDE SEQUENCE [LARGE SCALE GENOMIC DNA]</scope>
    <source>
        <strain evidence="3 4">SAG 216-7</strain>
    </source>
</reference>
<dbReference type="PANTHER" id="PTHR15204">
    <property type="entry name" value="LARGE PROLINE-RICH PROTEIN BAG6"/>
    <property type="match status" value="1"/>
</dbReference>
<evidence type="ECO:0000259" key="2">
    <source>
        <dbReference type="PROSITE" id="PS50053"/>
    </source>
</evidence>
<sequence length="1339" mass="137054">MEATPPAAEDAANTSESNVIKIKVKTLGQASYDLEVESDALIKDVKAQLAQASNISANHQRLVFRGRVLKDNQRLSNYNVVDASVVHLVTRPVDTSQQPPQPSQRERVPLGGAGNFTANMMGAQQFGVPMDMNDFGSFIANMLSTMGIQGAVHVTHTTLPSDAAGVSSPEQVAQAVAEQISQQARQQSAEAGGEAPIPLLSALRNYMQRLNAMYRGDGSARFLNLPPIAAGGSTAFNVHQFAAAAREFIGEWEGAEEVRDFIASSAEPSFGHWQTEADPNANPQTPTAASATPGQGAATEMQHAGSNEQASTAAEPTPAPSTEARAQLAQAAAAAAAAAQAINEVVQETEAAAAEAAQRDPRRNGMDNPFGDGRPDPMHPSLARLTEIAVHQLLRETARHLQAQAIPRIIQNRVDLQGPLQQPRLFSDEELESLAQTLHAEGTLLLETARAVSAYLLAQRSNSAGPLLNATAYHLRPDGSAPANTVPAALSNRRLTQDRRNAIFINGRPDGGAAAAGAGQAAGVNGRPPRTGTTARRGNASGGRGGGNAQQVPFVVSRGALGIPIQAIQDFVSSSSQIPIGGHMVRINQDQDNSMSIQLDDGAPVVVNLEPVTQAVGNVFANVPGLEQLLGQLFPAATNATPAASASQGAGVSGAAQSSSDAAAAAASPAVSSAPGATTESAATSAPPAQHPASPSISAALPGIMQQVIPMFVSMMAASGQAGTPGSAGPTTGAAANPQRGTQAGQRFAMPQFLMGPDNEVMVDVQALLQGGTAAAQEAMGPILDGIMFSLNQGGFSMHAAPSGPLGEGFNPSQHAQHAAADGSQAGGRHRPGEHPLAESNDDDDEDDDDDDVPGLMRDSDQEPSLDGNPDEHDSQEESDMGSDYDDDEDGSDEDDEDRPSDVPGLVDSEGDVSEGHDRSEGWQTAEEDSEDEAERRGGSDHGRRVRSRRDSTSPTRDTAAPDKGKDEAMKEKVKQEAPVSAAVVTSAPPTASSSIPVPAPGARSGPQSWPLSADNFDSPAASPSPSAPILPPSLPPTASQPAVVLGTGLALPPRGGRGRGRGSGGRSSSAGRGLSVPIQTGTGPAGNGMTGPQPSPTPPAPTVLLDSNRAAGVEEMQRQAGSREGPPPDLGNLLSTLLGGAGGRGTPRGTTSRSGHGPGSGGLIDILQSPALQQMTDQIFRQPPGAPVSAAPVSGAPSAAPSGGLMGMLSQLAQSPAMERMADQLGSQMEGGGGGGRGARGNGAPPHFGSFLQQMLPMMGQMLGGQGQASVGGAASRSPGARAADSSDEFAALDALPPAEATRWRQTIMTDRIAQAEQPAATLSSTYLAGSRSARSAE</sequence>
<feature type="compositionally biased region" description="Polar residues" evidence="1">
    <location>
        <begin position="281"/>
        <end position="293"/>
    </location>
</feature>
<dbReference type="PANTHER" id="PTHR15204:SF0">
    <property type="entry name" value="LARGE PROLINE-RICH PROTEIN BAG6"/>
    <property type="match status" value="1"/>
</dbReference>
<feature type="region of interest" description="Disordered" evidence="1">
    <location>
        <begin position="1265"/>
        <end position="1301"/>
    </location>
</feature>
<keyword evidence="4" id="KW-1185">Reference proteome</keyword>
<dbReference type="Gene3D" id="3.10.20.90">
    <property type="entry name" value="Phosphatidylinositol 3-kinase Catalytic Subunit, Chain A, domain 1"/>
    <property type="match status" value="1"/>
</dbReference>
<protein>
    <recommendedName>
        <fullName evidence="2">Ubiquitin-like domain-containing protein</fullName>
    </recommendedName>
</protein>
<feature type="region of interest" description="Disordered" evidence="1">
    <location>
        <begin position="1182"/>
        <end position="1207"/>
    </location>
</feature>